<name>U2E1L5_9EURY</name>
<evidence type="ECO:0000259" key="4">
    <source>
        <dbReference type="Pfam" id="PF00248"/>
    </source>
</evidence>
<dbReference type="InterPro" id="IPR023210">
    <property type="entry name" value="NADP_OxRdtase_dom"/>
</dbReference>
<dbReference type="PANTHER" id="PTHR43827:SF3">
    <property type="entry name" value="NADP-DEPENDENT OXIDOREDUCTASE DOMAIN-CONTAINING PROTEIN"/>
    <property type="match status" value="1"/>
</dbReference>
<dbReference type="Gene3D" id="3.20.20.100">
    <property type="entry name" value="NADP-dependent oxidoreductase domain"/>
    <property type="match status" value="1"/>
</dbReference>
<dbReference type="GO" id="GO:0016616">
    <property type="term" value="F:oxidoreductase activity, acting on the CH-OH group of donors, NAD or NADP as acceptor"/>
    <property type="evidence" value="ECO:0007669"/>
    <property type="project" value="UniProtKB-ARBA"/>
</dbReference>
<comment type="similarity">
    <text evidence="1">Belongs to the aldo/keto reductase family.</text>
</comment>
<accession>U2E1L5</accession>
<dbReference type="eggNOG" id="arCOG01619">
    <property type="taxonomic scope" value="Archaea"/>
</dbReference>
<dbReference type="PRINTS" id="PR00069">
    <property type="entry name" value="ALDKETRDTASE"/>
</dbReference>
<dbReference type="InterPro" id="IPR036812">
    <property type="entry name" value="NAD(P)_OxRdtase_dom_sf"/>
</dbReference>
<dbReference type="PROSITE" id="PS00062">
    <property type="entry name" value="ALDOKETO_REDUCTASE_2"/>
    <property type="match status" value="1"/>
</dbReference>
<evidence type="ECO:0000256" key="1">
    <source>
        <dbReference type="ARBA" id="ARBA00007905"/>
    </source>
</evidence>
<evidence type="ECO:0000313" key="6">
    <source>
        <dbReference type="Proteomes" id="UP000003861"/>
    </source>
</evidence>
<sequence length="300" mass="33266">MLPWLTETLSTSSVPDRTFLAIGPLREGMEHVTVAGTEVPAVGIGTWQMEPETAYDAVSDALDVGYRHVDTAQIYENEAGVGRAIADADVAREALFLTTKVNPRYRSVESIVASVEDSLTALDTDYVDLLLIHWPNPLADLETVMDGLNEAVDREMARHIGVSNFGKDRLDRARDLSEAPILTDQVLFHPWWPQRELLAYCQAEDVMLTAYSPLANGALLDDALLEEIGERYGKTGPQVAIRWATQHENVATIPMSTSREHIKENLDVFDFKLTRAEHDRVTRPSYLQTGKALFGGMLSG</sequence>
<evidence type="ECO:0000313" key="5">
    <source>
        <dbReference type="EMBL" id="ERJ06203.1"/>
    </source>
</evidence>
<proteinExistence type="inferred from homology"/>
<comment type="caution">
    <text evidence="5">The sequence shown here is derived from an EMBL/GenBank/DDBJ whole genome shotgun (WGS) entry which is preliminary data.</text>
</comment>
<evidence type="ECO:0000256" key="3">
    <source>
        <dbReference type="ARBA" id="ARBA00023002"/>
    </source>
</evidence>
<dbReference type="FunFam" id="3.20.20.100:FF:000002">
    <property type="entry name" value="2,5-diketo-D-gluconic acid reductase A"/>
    <property type="match status" value="1"/>
</dbReference>
<dbReference type="EC" id="1.1.1.21" evidence="5"/>
<dbReference type="InterPro" id="IPR020471">
    <property type="entry name" value="AKR"/>
</dbReference>
<protein>
    <submittedName>
        <fullName evidence="5">Aldehyde reductase protein</fullName>
        <ecNumber evidence="5">1.1.1.21</ecNumber>
    </submittedName>
</protein>
<keyword evidence="2" id="KW-0521">NADP</keyword>
<dbReference type="PATRIC" id="fig|1033806.13.peg.1469"/>
<organism evidence="5 6">
    <name type="scientific">Halorhabdus tiamatea SARL4B</name>
    <dbReference type="NCBI Taxonomy" id="1033806"/>
    <lineage>
        <taxon>Archaea</taxon>
        <taxon>Methanobacteriati</taxon>
        <taxon>Methanobacteriota</taxon>
        <taxon>Stenosarchaea group</taxon>
        <taxon>Halobacteria</taxon>
        <taxon>Halobacteriales</taxon>
        <taxon>Haloarculaceae</taxon>
        <taxon>Halorhabdus</taxon>
    </lineage>
</organism>
<reference evidence="5 6" key="2">
    <citation type="journal article" date="2013" name="PLoS ONE">
        <title>INDIGO - INtegrated Data Warehouse of MIcrobial GenOmes with Examples from the Red Sea Extremophiles.</title>
        <authorList>
            <person name="Alam I."/>
            <person name="Antunes A."/>
            <person name="Kamau A.A."/>
            <person name="Ba Alawi W."/>
            <person name="Kalkatawi M."/>
            <person name="Stingl U."/>
            <person name="Bajic V.B."/>
        </authorList>
    </citation>
    <scope>NUCLEOTIDE SEQUENCE [LARGE SCALE GENOMIC DNA]</scope>
    <source>
        <strain evidence="5 6">SARL4B</strain>
    </source>
</reference>
<feature type="domain" description="NADP-dependent oxidoreductase" evidence="4">
    <location>
        <begin position="42"/>
        <end position="282"/>
    </location>
</feature>
<dbReference type="PANTHER" id="PTHR43827">
    <property type="entry name" value="2,5-DIKETO-D-GLUCONIC ACID REDUCTASE"/>
    <property type="match status" value="1"/>
</dbReference>
<dbReference type="InterPro" id="IPR018170">
    <property type="entry name" value="Aldo/ket_reductase_CS"/>
</dbReference>
<dbReference type="PIRSF" id="PIRSF000097">
    <property type="entry name" value="AKR"/>
    <property type="match status" value="1"/>
</dbReference>
<dbReference type="Pfam" id="PF00248">
    <property type="entry name" value="Aldo_ket_red"/>
    <property type="match status" value="1"/>
</dbReference>
<dbReference type="PROSITE" id="PS00798">
    <property type="entry name" value="ALDOKETO_REDUCTASE_1"/>
    <property type="match status" value="1"/>
</dbReference>
<keyword evidence="3 5" id="KW-0560">Oxidoreductase</keyword>
<dbReference type="Proteomes" id="UP000003861">
    <property type="component" value="Unassembled WGS sequence"/>
</dbReference>
<evidence type="ECO:0000256" key="2">
    <source>
        <dbReference type="ARBA" id="ARBA00022857"/>
    </source>
</evidence>
<gene>
    <name evidence="5" type="ORF">HLRTI_001682</name>
</gene>
<dbReference type="SUPFAM" id="SSF51430">
    <property type="entry name" value="NAD(P)-linked oxidoreductase"/>
    <property type="match status" value="1"/>
</dbReference>
<dbReference type="EMBL" id="AFNT02000018">
    <property type="protein sequence ID" value="ERJ06203.1"/>
    <property type="molecule type" value="Genomic_DNA"/>
</dbReference>
<dbReference type="AlphaFoldDB" id="U2E1L5"/>
<reference evidence="5 6" key="1">
    <citation type="journal article" date="2011" name="J. Bacteriol.">
        <title>Genome sequence of Halorhabdus tiamatea, the first archaeon isolated from a deep-sea anoxic brine lake.</title>
        <authorList>
            <person name="Antunes A."/>
            <person name="Alam I."/>
            <person name="Bajic V.B."/>
            <person name="Stingl U."/>
        </authorList>
    </citation>
    <scope>NUCLEOTIDE SEQUENCE [LARGE SCALE GENOMIC DNA]</scope>
    <source>
        <strain evidence="5 6">SARL4B</strain>
    </source>
</reference>